<name>A0ABW5RD41_9BACL</name>
<feature type="domain" description="N-acetyltransferase" evidence="3">
    <location>
        <begin position="14"/>
        <end position="148"/>
    </location>
</feature>
<dbReference type="Proteomes" id="UP001597497">
    <property type="component" value="Unassembled WGS sequence"/>
</dbReference>
<dbReference type="InterPro" id="IPR000182">
    <property type="entry name" value="GNAT_dom"/>
</dbReference>
<keyword evidence="5" id="KW-1185">Reference proteome</keyword>
<dbReference type="CDD" id="cd04301">
    <property type="entry name" value="NAT_SF"/>
    <property type="match status" value="1"/>
</dbReference>
<dbReference type="EMBL" id="JBHUMM010000043">
    <property type="protein sequence ID" value="MFD2672992.1"/>
    <property type="molecule type" value="Genomic_DNA"/>
</dbReference>
<proteinExistence type="predicted"/>
<accession>A0ABW5RD41</accession>
<dbReference type="InterPro" id="IPR016181">
    <property type="entry name" value="Acyl_CoA_acyltransferase"/>
</dbReference>
<dbReference type="Gene3D" id="3.40.630.30">
    <property type="match status" value="1"/>
</dbReference>
<organism evidence="4 5">
    <name type="scientific">Marinicrinis sediminis</name>
    <dbReference type="NCBI Taxonomy" id="1652465"/>
    <lineage>
        <taxon>Bacteria</taxon>
        <taxon>Bacillati</taxon>
        <taxon>Bacillota</taxon>
        <taxon>Bacilli</taxon>
        <taxon>Bacillales</taxon>
        <taxon>Paenibacillaceae</taxon>
    </lineage>
</organism>
<dbReference type="GO" id="GO:0016746">
    <property type="term" value="F:acyltransferase activity"/>
    <property type="evidence" value="ECO:0007669"/>
    <property type="project" value="UniProtKB-KW"/>
</dbReference>
<comment type="caution">
    <text evidence="4">The sequence shown here is derived from an EMBL/GenBank/DDBJ whole genome shotgun (WGS) entry which is preliminary data.</text>
</comment>
<dbReference type="EC" id="2.3.-.-" evidence="4"/>
<evidence type="ECO:0000259" key="3">
    <source>
        <dbReference type="PROSITE" id="PS51186"/>
    </source>
</evidence>
<evidence type="ECO:0000256" key="2">
    <source>
        <dbReference type="ARBA" id="ARBA00023315"/>
    </source>
</evidence>
<evidence type="ECO:0000313" key="5">
    <source>
        <dbReference type="Proteomes" id="UP001597497"/>
    </source>
</evidence>
<sequence length="148" mass="17356">MRIRLIKNPADHDFIFRLVKDEILPHATAVRRREVDMYWTRAHMRKRLRAGRTWVAVKQGRSVGLVHAVVQSQAVWVDLLAVLRSEQGSGIGEKLLKRVFQYASYKKQKTVQVAVDGGNTRAMRFYEKHGFRIVDYIPEWDVHVMRRS</sequence>
<gene>
    <name evidence="4" type="ORF">ACFSUC_15590</name>
</gene>
<dbReference type="RefSeq" id="WP_379930549.1">
    <property type="nucleotide sequence ID" value="NZ_JBHUMM010000043.1"/>
</dbReference>
<protein>
    <submittedName>
        <fullName evidence="4">GNAT family N-acetyltransferase</fullName>
        <ecNumber evidence="4">2.3.-.-</ecNumber>
    </submittedName>
</protein>
<keyword evidence="2 4" id="KW-0012">Acyltransferase</keyword>
<reference evidence="5" key="1">
    <citation type="journal article" date="2019" name="Int. J. Syst. Evol. Microbiol.">
        <title>The Global Catalogue of Microorganisms (GCM) 10K type strain sequencing project: providing services to taxonomists for standard genome sequencing and annotation.</title>
        <authorList>
            <consortium name="The Broad Institute Genomics Platform"/>
            <consortium name="The Broad Institute Genome Sequencing Center for Infectious Disease"/>
            <person name="Wu L."/>
            <person name="Ma J."/>
        </authorList>
    </citation>
    <scope>NUCLEOTIDE SEQUENCE [LARGE SCALE GENOMIC DNA]</scope>
    <source>
        <strain evidence="5">KCTC 33676</strain>
    </source>
</reference>
<dbReference type="Pfam" id="PF13508">
    <property type="entry name" value="Acetyltransf_7"/>
    <property type="match status" value="1"/>
</dbReference>
<evidence type="ECO:0000256" key="1">
    <source>
        <dbReference type="ARBA" id="ARBA00022679"/>
    </source>
</evidence>
<dbReference type="PROSITE" id="PS51186">
    <property type="entry name" value="GNAT"/>
    <property type="match status" value="1"/>
</dbReference>
<keyword evidence="1 4" id="KW-0808">Transferase</keyword>
<dbReference type="PANTHER" id="PTHR43800">
    <property type="entry name" value="PEPTIDYL-LYSINE N-ACETYLTRANSFERASE YJAB"/>
    <property type="match status" value="1"/>
</dbReference>
<dbReference type="SUPFAM" id="SSF55729">
    <property type="entry name" value="Acyl-CoA N-acyltransferases (Nat)"/>
    <property type="match status" value="1"/>
</dbReference>
<dbReference type="PANTHER" id="PTHR43800:SF1">
    <property type="entry name" value="PEPTIDYL-LYSINE N-ACETYLTRANSFERASE YJAB"/>
    <property type="match status" value="1"/>
</dbReference>
<evidence type="ECO:0000313" key="4">
    <source>
        <dbReference type="EMBL" id="MFD2672992.1"/>
    </source>
</evidence>